<keyword evidence="1" id="KW-0732">Signal</keyword>
<protein>
    <recommendedName>
        <fullName evidence="4">Lipoprotein</fullName>
    </recommendedName>
</protein>
<comment type="caution">
    <text evidence="2">The sequence shown here is derived from an EMBL/GenBank/DDBJ whole genome shotgun (WGS) entry which is preliminary data.</text>
</comment>
<sequence length="281" mass="29221">MKKIVLLALSLAAVVSLSACGQQLTTTKKTYHPDEMVAVIKGTAKGHSQVRYQAATAKGTAKVNSGSFVLSIPPKTTAQTVTIKAGSQQTKVTVASAKAIGTYQTVAKSFNQAVIATALPPAIQKQMQTATTPDPSAIAKMTPAQKAAMAQQQQAMQQALVKAQQATKAQQLPLTASGLKQVLNTDGGQVRANVQDGQLISITDVVSTKAMKDKKSSAAFATQFGLLAHAVGADAKTVGKALTKTIKNAASGETNTDTITSHGVKFNLGLSADHLYLYITK</sequence>
<evidence type="ECO:0000256" key="1">
    <source>
        <dbReference type="SAM" id="SignalP"/>
    </source>
</evidence>
<dbReference type="PROSITE" id="PS51257">
    <property type="entry name" value="PROKAR_LIPOPROTEIN"/>
    <property type="match status" value="1"/>
</dbReference>
<feature type="chain" id="PRO_5045261353" description="Lipoprotein" evidence="1">
    <location>
        <begin position="22"/>
        <end position="281"/>
    </location>
</feature>
<dbReference type="RefSeq" id="WP_125751838.1">
    <property type="nucleotide sequence ID" value="NZ_JBHTON010000055.1"/>
</dbReference>
<feature type="signal peptide" evidence="1">
    <location>
        <begin position="1"/>
        <end position="21"/>
    </location>
</feature>
<name>A0ABW4EAM1_9LACO</name>
<gene>
    <name evidence="2" type="ORF">ACFQ5J_13660</name>
</gene>
<organism evidence="2 3">
    <name type="scientific">Lacticaseibacillus baoqingensis</name>
    <dbReference type="NCBI Taxonomy" id="2486013"/>
    <lineage>
        <taxon>Bacteria</taxon>
        <taxon>Bacillati</taxon>
        <taxon>Bacillota</taxon>
        <taxon>Bacilli</taxon>
        <taxon>Lactobacillales</taxon>
        <taxon>Lactobacillaceae</taxon>
        <taxon>Lacticaseibacillus</taxon>
    </lineage>
</organism>
<keyword evidence="3" id="KW-1185">Reference proteome</keyword>
<dbReference type="Proteomes" id="UP001597252">
    <property type="component" value="Unassembled WGS sequence"/>
</dbReference>
<proteinExistence type="predicted"/>
<dbReference type="EMBL" id="JBHTON010000055">
    <property type="protein sequence ID" value="MFD1486273.1"/>
    <property type="molecule type" value="Genomic_DNA"/>
</dbReference>
<accession>A0ABW4EAM1</accession>
<evidence type="ECO:0000313" key="2">
    <source>
        <dbReference type="EMBL" id="MFD1486273.1"/>
    </source>
</evidence>
<evidence type="ECO:0000313" key="3">
    <source>
        <dbReference type="Proteomes" id="UP001597252"/>
    </source>
</evidence>
<evidence type="ECO:0008006" key="4">
    <source>
        <dbReference type="Google" id="ProtNLM"/>
    </source>
</evidence>
<reference evidence="3" key="1">
    <citation type="journal article" date="2019" name="Int. J. Syst. Evol. Microbiol.">
        <title>The Global Catalogue of Microorganisms (GCM) 10K type strain sequencing project: providing services to taxonomists for standard genome sequencing and annotation.</title>
        <authorList>
            <consortium name="The Broad Institute Genomics Platform"/>
            <consortium name="The Broad Institute Genome Sequencing Center for Infectious Disease"/>
            <person name="Wu L."/>
            <person name="Ma J."/>
        </authorList>
    </citation>
    <scope>NUCLEOTIDE SEQUENCE [LARGE SCALE GENOMIC DNA]</scope>
    <source>
        <strain evidence="3">CCM 8903</strain>
    </source>
</reference>